<keyword evidence="1" id="KW-0472">Membrane</keyword>
<keyword evidence="3" id="KW-1185">Reference proteome</keyword>
<evidence type="ECO:0000313" key="2">
    <source>
        <dbReference type="EMBL" id="NJB98318.1"/>
    </source>
</evidence>
<reference evidence="2 3" key="1">
    <citation type="submission" date="2020-03" db="EMBL/GenBank/DDBJ databases">
        <title>Genomic Encyclopedia of Type Strains, Phase IV (KMG-IV): sequencing the most valuable type-strain genomes for metagenomic binning, comparative biology and taxonomic classification.</title>
        <authorList>
            <person name="Goeker M."/>
        </authorList>
    </citation>
    <scope>NUCLEOTIDE SEQUENCE [LARGE SCALE GENOMIC DNA]</scope>
    <source>
        <strain evidence="2 3">DSM 7225</strain>
    </source>
</reference>
<sequence length="151" mass="15233">MHDDIGAGRHLETSGGQIAKALVAGSGLGGLLILMLLIAAGQRAPLALLAGWAIGTLFAGLALAAVGGPIWLLLHAIGLRRGRYAAGVTGLLALGLFVGAQSGGGLFSLAPIDTRSWLLGLAFKLAQAMAVALFAGGIGLAMWRIAYRPTP</sequence>
<dbReference type="AlphaFoldDB" id="A0A7X5XZL5"/>
<accession>A0A7X5XZL5</accession>
<comment type="caution">
    <text evidence="2">The sequence shown here is derived from an EMBL/GenBank/DDBJ whole genome shotgun (WGS) entry which is preliminary data.</text>
</comment>
<proteinExistence type="predicted"/>
<feature type="transmembrane region" description="Helical" evidence="1">
    <location>
        <begin position="121"/>
        <end position="143"/>
    </location>
</feature>
<feature type="transmembrane region" description="Helical" evidence="1">
    <location>
        <begin position="46"/>
        <end position="74"/>
    </location>
</feature>
<feature type="transmembrane region" description="Helical" evidence="1">
    <location>
        <begin position="21"/>
        <end position="40"/>
    </location>
</feature>
<name>A0A7X5XZL5_9SPHN</name>
<gene>
    <name evidence="2" type="ORF">GGR89_002649</name>
</gene>
<dbReference type="RefSeq" id="WP_125976635.1">
    <property type="nucleotide sequence ID" value="NZ_BAAADY010000003.1"/>
</dbReference>
<evidence type="ECO:0000256" key="1">
    <source>
        <dbReference type="SAM" id="Phobius"/>
    </source>
</evidence>
<protein>
    <submittedName>
        <fullName evidence="2">ABC-type multidrug transport system permease subunit</fullName>
    </submittedName>
</protein>
<organism evidence="2 3">
    <name type="scientific">Sphingomonas trueperi</name>
    <dbReference type="NCBI Taxonomy" id="53317"/>
    <lineage>
        <taxon>Bacteria</taxon>
        <taxon>Pseudomonadati</taxon>
        <taxon>Pseudomonadota</taxon>
        <taxon>Alphaproteobacteria</taxon>
        <taxon>Sphingomonadales</taxon>
        <taxon>Sphingomonadaceae</taxon>
        <taxon>Sphingomonas</taxon>
    </lineage>
</organism>
<keyword evidence="1" id="KW-0812">Transmembrane</keyword>
<feature type="transmembrane region" description="Helical" evidence="1">
    <location>
        <begin position="86"/>
        <end position="109"/>
    </location>
</feature>
<dbReference type="Proteomes" id="UP000531251">
    <property type="component" value="Unassembled WGS sequence"/>
</dbReference>
<evidence type="ECO:0000313" key="3">
    <source>
        <dbReference type="Proteomes" id="UP000531251"/>
    </source>
</evidence>
<dbReference type="EMBL" id="JAATJB010000007">
    <property type="protein sequence ID" value="NJB98318.1"/>
    <property type="molecule type" value="Genomic_DNA"/>
</dbReference>
<keyword evidence="1" id="KW-1133">Transmembrane helix</keyword>